<feature type="domain" description="Acyl-CoA dehydrogenase/oxidase C-terminal" evidence="10">
    <location>
        <begin position="283"/>
        <end position="451"/>
    </location>
</feature>
<dbReference type="InterPro" id="IPR006091">
    <property type="entry name" value="Acyl-CoA_Oxase/DH_mid-dom"/>
</dbReference>
<gene>
    <name evidence="14" type="ORF">GCM10008090_15850</name>
</gene>
<feature type="domain" description="Acetyl-CoA dehydrogenase-like C-terminal" evidence="13">
    <location>
        <begin position="468"/>
        <end position="591"/>
    </location>
</feature>
<dbReference type="SUPFAM" id="SSF47203">
    <property type="entry name" value="Acyl-CoA dehydrogenase C-terminal domain-like"/>
    <property type="match status" value="1"/>
</dbReference>
<dbReference type="Pfam" id="PF00441">
    <property type="entry name" value="Acyl-CoA_dh_1"/>
    <property type="match status" value="1"/>
</dbReference>
<keyword evidence="9" id="KW-0560">Oxidoreductase</keyword>
<evidence type="ECO:0000259" key="13">
    <source>
        <dbReference type="Pfam" id="PF12806"/>
    </source>
</evidence>
<dbReference type="Gene3D" id="2.40.110.10">
    <property type="entry name" value="Butyryl-CoA Dehydrogenase, subunit A, domain 2"/>
    <property type="match status" value="1"/>
</dbReference>
<dbReference type="GO" id="GO:0003995">
    <property type="term" value="F:acyl-CoA dehydrogenase activity"/>
    <property type="evidence" value="ECO:0007669"/>
    <property type="project" value="InterPro"/>
</dbReference>
<organism evidence="14 15">
    <name type="scientific">Arenicella chitinivorans</name>
    <dbReference type="NCBI Taxonomy" id="1329800"/>
    <lineage>
        <taxon>Bacteria</taxon>
        <taxon>Pseudomonadati</taxon>
        <taxon>Pseudomonadota</taxon>
        <taxon>Gammaproteobacteria</taxon>
        <taxon>Arenicellales</taxon>
        <taxon>Arenicellaceae</taxon>
        <taxon>Arenicella</taxon>
    </lineage>
</organism>
<feature type="domain" description="Acyl-CoA oxidase/dehydrogenase middle" evidence="11">
    <location>
        <begin position="161"/>
        <end position="268"/>
    </location>
</feature>
<dbReference type="AlphaFoldDB" id="A0A918VLF9"/>
<dbReference type="InterPro" id="IPR052166">
    <property type="entry name" value="Diverse_Acyl-CoA_DH"/>
</dbReference>
<reference evidence="14" key="2">
    <citation type="submission" date="2020-09" db="EMBL/GenBank/DDBJ databases">
        <authorList>
            <person name="Sun Q."/>
            <person name="Kim S."/>
        </authorList>
    </citation>
    <scope>NUCLEOTIDE SEQUENCE</scope>
    <source>
        <strain evidence="14">KCTC 12711</strain>
    </source>
</reference>
<dbReference type="InterPro" id="IPR036250">
    <property type="entry name" value="AcylCo_DH-like_C"/>
</dbReference>
<accession>A0A918VLF9</accession>
<keyword evidence="15" id="KW-1185">Reference proteome</keyword>
<dbReference type="EMBL" id="BMXA01000002">
    <property type="protein sequence ID" value="GHA06982.1"/>
    <property type="molecule type" value="Genomic_DNA"/>
</dbReference>
<feature type="domain" description="Acyl-CoA dehydrogenase/oxidase N-terminal" evidence="12">
    <location>
        <begin position="38"/>
        <end position="156"/>
    </location>
</feature>
<dbReference type="Gene3D" id="1.20.140.10">
    <property type="entry name" value="Butyryl-CoA Dehydrogenase, subunit A, domain 3"/>
    <property type="match status" value="1"/>
</dbReference>
<evidence type="ECO:0000256" key="5">
    <source>
        <dbReference type="ARBA" id="ARBA00051388"/>
    </source>
</evidence>
<evidence type="ECO:0000313" key="14">
    <source>
        <dbReference type="EMBL" id="GHA06982.1"/>
    </source>
</evidence>
<keyword evidence="4 9" id="KW-0274">FAD</keyword>
<dbReference type="RefSeq" id="WP_189399615.1">
    <property type="nucleotide sequence ID" value="NZ_BMXA01000002.1"/>
</dbReference>
<reference evidence="14" key="1">
    <citation type="journal article" date="2014" name="Int. J. Syst. Evol. Microbiol.">
        <title>Complete genome sequence of Corynebacterium casei LMG S-19264T (=DSM 44701T), isolated from a smear-ripened cheese.</title>
        <authorList>
            <consortium name="US DOE Joint Genome Institute (JGI-PGF)"/>
            <person name="Walter F."/>
            <person name="Albersmeier A."/>
            <person name="Kalinowski J."/>
            <person name="Ruckert C."/>
        </authorList>
    </citation>
    <scope>NUCLEOTIDE SEQUENCE</scope>
    <source>
        <strain evidence="14">KCTC 12711</strain>
    </source>
</reference>
<keyword evidence="3 9" id="KW-0285">Flavoprotein</keyword>
<evidence type="ECO:0000259" key="10">
    <source>
        <dbReference type="Pfam" id="PF00441"/>
    </source>
</evidence>
<comment type="caution">
    <text evidence="14">The sequence shown here is derived from an EMBL/GenBank/DDBJ whole genome shotgun (WGS) entry which is preliminary data.</text>
</comment>
<comment type="catalytic activity">
    <reaction evidence="5">
        <text>3-(methylsulfanyl)propanoyl-CoA + oxidized [electron-transfer flavoprotein] + H(+) = 3-(methylsulfanyl)acryloyl-CoA + reduced [electron-transfer flavoprotein]</text>
        <dbReference type="Rhea" id="RHEA:52612"/>
        <dbReference type="Rhea" id="RHEA-COMP:10685"/>
        <dbReference type="Rhea" id="RHEA-COMP:10686"/>
        <dbReference type="ChEBI" id="CHEBI:15378"/>
        <dbReference type="ChEBI" id="CHEBI:57692"/>
        <dbReference type="ChEBI" id="CHEBI:58307"/>
        <dbReference type="ChEBI" id="CHEBI:82815"/>
        <dbReference type="ChEBI" id="CHEBI:84994"/>
        <dbReference type="EC" id="1.3.99.41"/>
    </reaction>
    <physiologicalReaction direction="left-to-right" evidence="5">
        <dbReference type="Rhea" id="RHEA:52613"/>
    </physiologicalReaction>
</comment>
<evidence type="ECO:0000256" key="9">
    <source>
        <dbReference type="RuleBase" id="RU362125"/>
    </source>
</evidence>
<dbReference type="Proteomes" id="UP000614811">
    <property type="component" value="Unassembled WGS sequence"/>
</dbReference>
<proteinExistence type="inferred from homology"/>
<evidence type="ECO:0000256" key="8">
    <source>
        <dbReference type="ARBA" id="ARBA00069043"/>
    </source>
</evidence>
<dbReference type="EC" id="1.3.99.41" evidence="7"/>
<dbReference type="Pfam" id="PF12806">
    <property type="entry name" value="Acyl-CoA_dh_C"/>
    <property type="match status" value="1"/>
</dbReference>
<dbReference type="Pfam" id="PF02770">
    <property type="entry name" value="Acyl-CoA_dh_M"/>
    <property type="match status" value="1"/>
</dbReference>
<evidence type="ECO:0000256" key="1">
    <source>
        <dbReference type="ARBA" id="ARBA00001974"/>
    </source>
</evidence>
<dbReference type="SUPFAM" id="SSF56645">
    <property type="entry name" value="Acyl-CoA dehydrogenase NM domain-like"/>
    <property type="match status" value="1"/>
</dbReference>
<dbReference type="Gene3D" id="1.10.540.10">
    <property type="entry name" value="Acyl-CoA dehydrogenase/oxidase, N-terminal domain"/>
    <property type="match status" value="1"/>
</dbReference>
<evidence type="ECO:0000256" key="4">
    <source>
        <dbReference type="ARBA" id="ARBA00022827"/>
    </source>
</evidence>
<dbReference type="GO" id="GO:0050660">
    <property type="term" value="F:flavin adenine dinucleotide binding"/>
    <property type="evidence" value="ECO:0007669"/>
    <property type="project" value="InterPro"/>
</dbReference>
<dbReference type="FunFam" id="2.40.110.10:FF:000031">
    <property type="entry name" value="Acyl-CoA dehydrogenase, putative"/>
    <property type="match status" value="1"/>
</dbReference>
<evidence type="ECO:0000259" key="11">
    <source>
        <dbReference type="Pfam" id="PF02770"/>
    </source>
</evidence>
<sequence length="599" mass="65516">MSTIINRRDLDFLMYETLGLDSILATERYQDYDREAIAAILDLAQSVAEEQFQPFAGHLDENEPKYVDGKVEIIPEVKQALAAYRDAGLFLTGYDQDLGGMQLPWVVHQALNGMFVTANTGVSSYAFLTQGVANMLHACGSEPLKAKYLPKLVEGEWFGTMCLSEPQAGSSLADIRTKAEKQPDGSYRITGTKMWISGGDHEMTDNIIHMVLAKVPGGPAGVKGISLFLVPKHRVNDDGTIGDNNNIALAGLNHKMGHRGTTNCLLNFGESGDTIGYLVGEENQGLANMFHMMNEARIGVGAAATVIGLGGYLYSLDYARNRPQGRHLTNKDPNTPMVMISEHADVKRMLLTQKAYVEGAQALILYSAKLLDEQKLATTDAERTRAALLLDLLTPICKSWPSEFCLEANKLAIQILGGYGYTREYPVERYYRDNRLNHIHEGTHAIHGLDILGRKVRMHDGAALKALAEEIQQSLTAAQSHPELGDYCQQLAAALSKVEATLGAIGKAPDMTLALANATAFLDAMGHVVIAWMWLKQAQAALDGLAKSGAHDQPFYHGKLAACKFFFKYELPTAIAKFDLVAELDDTFVQMADTQFIGS</sequence>
<evidence type="ECO:0000259" key="12">
    <source>
        <dbReference type="Pfam" id="PF02771"/>
    </source>
</evidence>
<dbReference type="InterPro" id="IPR046373">
    <property type="entry name" value="Acyl-CoA_Oxase/DH_mid-dom_sf"/>
</dbReference>
<evidence type="ECO:0000256" key="2">
    <source>
        <dbReference type="ARBA" id="ARBA00009347"/>
    </source>
</evidence>
<dbReference type="PANTHER" id="PTHR42803">
    <property type="entry name" value="ACYL-COA DEHYDROGENASE"/>
    <property type="match status" value="1"/>
</dbReference>
<evidence type="ECO:0000256" key="3">
    <source>
        <dbReference type="ARBA" id="ARBA00022630"/>
    </source>
</evidence>
<dbReference type="InterPro" id="IPR006089">
    <property type="entry name" value="Acyl-CoA_DH_CS"/>
</dbReference>
<dbReference type="Pfam" id="PF02771">
    <property type="entry name" value="Acyl-CoA_dh_N"/>
    <property type="match status" value="1"/>
</dbReference>
<dbReference type="InterPro" id="IPR009075">
    <property type="entry name" value="AcylCo_DH/oxidase_C"/>
</dbReference>
<name>A0A918VLF9_9GAMM</name>
<comment type="cofactor">
    <cofactor evidence="1 9">
        <name>FAD</name>
        <dbReference type="ChEBI" id="CHEBI:57692"/>
    </cofactor>
</comment>
<dbReference type="InterPro" id="IPR037069">
    <property type="entry name" value="AcylCoA_DH/ox_N_sf"/>
</dbReference>
<protein>
    <recommendedName>
        <fullName evidence="8">3-methylmercaptopropionyl-CoA dehydrogenase</fullName>
        <ecNumber evidence="7">1.3.99.41</ecNumber>
    </recommendedName>
</protein>
<evidence type="ECO:0000256" key="6">
    <source>
        <dbReference type="ARBA" id="ARBA00058683"/>
    </source>
</evidence>
<comment type="similarity">
    <text evidence="2 9">Belongs to the acyl-CoA dehydrogenase family.</text>
</comment>
<dbReference type="InterPro" id="IPR009100">
    <property type="entry name" value="AcylCoA_DH/oxidase_NM_dom_sf"/>
</dbReference>
<evidence type="ECO:0000256" key="7">
    <source>
        <dbReference type="ARBA" id="ARBA00066694"/>
    </source>
</evidence>
<dbReference type="InterPro" id="IPR025878">
    <property type="entry name" value="Acyl-CoA_dh-like_C_dom"/>
</dbReference>
<dbReference type="InterPro" id="IPR013786">
    <property type="entry name" value="AcylCoA_DH/ox_N"/>
</dbReference>
<evidence type="ECO:0000313" key="15">
    <source>
        <dbReference type="Proteomes" id="UP000614811"/>
    </source>
</evidence>
<comment type="function">
    <text evidence="6">Involved in the assimilation of dimethylsulphoniopropionate (DMSP), an important compound in the fixation of carbon in marine phytoplankton, by mediating the conversion of 3-(methylthio)propanoyl-CoA (MMPA-CoA) to 3-(methylthio)acryloyl-CoA (MTA-CoA).</text>
</comment>
<dbReference type="PROSITE" id="PS00073">
    <property type="entry name" value="ACYL_COA_DH_2"/>
    <property type="match status" value="1"/>
</dbReference>
<dbReference type="PANTHER" id="PTHR42803:SF3">
    <property type="entry name" value="ACYL-COA DEHYDROGENASE-RELATED"/>
    <property type="match status" value="1"/>
</dbReference>